<dbReference type="EMBL" id="BTCL01000002">
    <property type="protein sequence ID" value="GMK43474.1"/>
    <property type="molecule type" value="Genomic_DNA"/>
</dbReference>
<accession>A0ABQ6NG60</accession>
<reference evidence="10 11" key="1">
    <citation type="submission" date="2023-05" db="EMBL/GenBank/DDBJ databases">
        <title>Draft genome of Paenibacillus sp. CCS26.</title>
        <authorList>
            <person name="Akita H."/>
            <person name="Shinto Y."/>
            <person name="Kimura Z."/>
        </authorList>
    </citation>
    <scope>NUCLEOTIDE SEQUENCE [LARGE SCALE GENOMIC DNA]</scope>
    <source>
        <strain evidence="10 11">CCS26</strain>
    </source>
</reference>
<protein>
    <recommendedName>
        <fullName evidence="8">Bcr/CflA family efflux transporter</fullName>
    </recommendedName>
</protein>
<feature type="transmembrane region" description="Helical" evidence="8">
    <location>
        <begin position="12"/>
        <end position="34"/>
    </location>
</feature>
<evidence type="ECO:0000256" key="6">
    <source>
        <dbReference type="ARBA" id="ARBA00022989"/>
    </source>
</evidence>
<dbReference type="InterPro" id="IPR020846">
    <property type="entry name" value="MFS_dom"/>
</dbReference>
<name>A0ABQ6NG60_9BACL</name>
<feature type="transmembrane region" description="Helical" evidence="8">
    <location>
        <begin position="321"/>
        <end position="340"/>
    </location>
</feature>
<feature type="transmembrane region" description="Helical" evidence="8">
    <location>
        <begin position="143"/>
        <end position="161"/>
    </location>
</feature>
<sequence length="405" mass="41973">MGKDKDSAQAQAPRAVLGMALLLGSLSAFAPLSIDMYLPALPELADDFGAGTSMSQLSLTACLLGISLGQLFIGPISDVRGRRKPLLIGLIVYIAASILCVAAPSIETFVLLRFVQGFGGAAGIVISRAVVRDLFEGAGMTRFFSMLMLVNGVAPIAAPIAGGQILKWTEWRGVFMVLTVIGAVMLAAVWFGMKESLQERNRSQGGVRNMLAKFRGLLTDRVFMGYALTQGFVVAAMFAYISGSPFVIQNLFGVSPQGYSLCFAINGLGIIAASQIAGRLAGKVSAPKLLVAGLSLAFAGGLALLISIIAGWGLLAVLVPLFFVVASVGIVQTASFSLAMQNQQQAAGSASALLGLLSFVFGACMAPLVGLGGSEAALPMGMVIAAAETAAVLSYALLVRRARSR</sequence>
<dbReference type="InterPro" id="IPR004812">
    <property type="entry name" value="Efflux_drug-R_Bcr/CmlA"/>
</dbReference>
<feature type="transmembrane region" description="Helical" evidence="8">
    <location>
        <begin position="173"/>
        <end position="193"/>
    </location>
</feature>
<dbReference type="NCBIfam" id="TIGR00710">
    <property type="entry name" value="efflux_Bcr_CflA"/>
    <property type="match status" value="1"/>
</dbReference>
<keyword evidence="11" id="KW-1185">Reference proteome</keyword>
<dbReference type="PANTHER" id="PTHR23502:SF132">
    <property type="entry name" value="POLYAMINE TRANSPORTER 2-RELATED"/>
    <property type="match status" value="1"/>
</dbReference>
<dbReference type="Pfam" id="PF07690">
    <property type="entry name" value="MFS_1"/>
    <property type="match status" value="1"/>
</dbReference>
<evidence type="ECO:0000256" key="7">
    <source>
        <dbReference type="ARBA" id="ARBA00023136"/>
    </source>
</evidence>
<keyword evidence="6 8" id="KW-1133">Transmembrane helix</keyword>
<feature type="domain" description="Major facilitator superfamily (MFS) profile" evidence="9">
    <location>
        <begin position="16"/>
        <end position="403"/>
    </location>
</feature>
<comment type="similarity">
    <text evidence="2 8">Belongs to the major facilitator superfamily. Bcr/CmlA family.</text>
</comment>
<organism evidence="10 11">
    <name type="scientific">Paenibacillus glycanilyticus</name>
    <dbReference type="NCBI Taxonomy" id="126569"/>
    <lineage>
        <taxon>Bacteria</taxon>
        <taxon>Bacillati</taxon>
        <taxon>Bacillota</taxon>
        <taxon>Bacilli</taxon>
        <taxon>Bacillales</taxon>
        <taxon>Paenibacillaceae</taxon>
        <taxon>Paenibacillus</taxon>
    </lineage>
</organism>
<keyword evidence="7 8" id="KW-0472">Membrane</keyword>
<dbReference type="Gene3D" id="1.20.1720.10">
    <property type="entry name" value="Multidrug resistance protein D"/>
    <property type="match status" value="1"/>
</dbReference>
<feature type="transmembrane region" description="Helical" evidence="8">
    <location>
        <begin position="289"/>
        <end position="315"/>
    </location>
</feature>
<feature type="transmembrane region" description="Helical" evidence="8">
    <location>
        <begin position="54"/>
        <end position="73"/>
    </location>
</feature>
<dbReference type="RefSeq" id="WP_317978756.1">
    <property type="nucleotide sequence ID" value="NZ_BTCL01000002.1"/>
</dbReference>
<evidence type="ECO:0000259" key="9">
    <source>
        <dbReference type="PROSITE" id="PS50850"/>
    </source>
</evidence>
<feature type="transmembrane region" description="Helical" evidence="8">
    <location>
        <begin position="110"/>
        <end position="131"/>
    </location>
</feature>
<dbReference type="Proteomes" id="UP001285921">
    <property type="component" value="Unassembled WGS sequence"/>
</dbReference>
<evidence type="ECO:0000256" key="1">
    <source>
        <dbReference type="ARBA" id="ARBA00004651"/>
    </source>
</evidence>
<dbReference type="InterPro" id="IPR011701">
    <property type="entry name" value="MFS"/>
</dbReference>
<feature type="transmembrane region" description="Helical" evidence="8">
    <location>
        <begin position="352"/>
        <end position="370"/>
    </location>
</feature>
<gene>
    <name evidence="10" type="ORF">PghCCS26_06010</name>
</gene>
<feature type="transmembrane region" description="Helical" evidence="8">
    <location>
        <begin position="258"/>
        <end position="277"/>
    </location>
</feature>
<dbReference type="PROSITE" id="PS50850">
    <property type="entry name" value="MFS"/>
    <property type="match status" value="1"/>
</dbReference>
<evidence type="ECO:0000313" key="11">
    <source>
        <dbReference type="Proteomes" id="UP001285921"/>
    </source>
</evidence>
<keyword evidence="4 8" id="KW-1003">Cell membrane</keyword>
<evidence type="ECO:0000256" key="2">
    <source>
        <dbReference type="ARBA" id="ARBA00006236"/>
    </source>
</evidence>
<evidence type="ECO:0000256" key="8">
    <source>
        <dbReference type="RuleBase" id="RU365088"/>
    </source>
</evidence>
<keyword evidence="3 8" id="KW-0813">Transport</keyword>
<comment type="subcellular location">
    <subcellularLocation>
        <location evidence="1 8">Cell membrane</location>
        <topology evidence="1 8">Multi-pass membrane protein</topology>
    </subcellularLocation>
</comment>
<evidence type="ECO:0000256" key="4">
    <source>
        <dbReference type="ARBA" id="ARBA00022475"/>
    </source>
</evidence>
<evidence type="ECO:0000313" key="10">
    <source>
        <dbReference type="EMBL" id="GMK43474.1"/>
    </source>
</evidence>
<feature type="transmembrane region" description="Helical" evidence="8">
    <location>
        <begin position="223"/>
        <end position="243"/>
    </location>
</feature>
<feature type="transmembrane region" description="Helical" evidence="8">
    <location>
        <begin position="376"/>
        <end position="398"/>
    </location>
</feature>
<dbReference type="SUPFAM" id="SSF103473">
    <property type="entry name" value="MFS general substrate transporter"/>
    <property type="match status" value="1"/>
</dbReference>
<evidence type="ECO:0000256" key="3">
    <source>
        <dbReference type="ARBA" id="ARBA00022448"/>
    </source>
</evidence>
<dbReference type="CDD" id="cd17320">
    <property type="entry name" value="MFS_MdfA_MDR_like"/>
    <property type="match status" value="1"/>
</dbReference>
<proteinExistence type="inferred from homology"/>
<comment type="caution">
    <text evidence="10">The sequence shown here is derived from an EMBL/GenBank/DDBJ whole genome shotgun (WGS) entry which is preliminary data.</text>
</comment>
<evidence type="ECO:0000256" key="5">
    <source>
        <dbReference type="ARBA" id="ARBA00022692"/>
    </source>
</evidence>
<dbReference type="InterPro" id="IPR036259">
    <property type="entry name" value="MFS_trans_sf"/>
</dbReference>
<dbReference type="PANTHER" id="PTHR23502">
    <property type="entry name" value="MAJOR FACILITATOR SUPERFAMILY"/>
    <property type="match status" value="1"/>
</dbReference>
<keyword evidence="5 8" id="KW-0812">Transmembrane</keyword>
<feature type="transmembrane region" description="Helical" evidence="8">
    <location>
        <begin position="85"/>
        <end position="104"/>
    </location>
</feature>